<evidence type="ECO:0000313" key="1">
    <source>
        <dbReference type="EMBL" id="CAL1390520.1"/>
    </source>
</evidence>
<dbReference type="AlphaFoldDB" id="A0AAV2EYN2"/>
<dbReference type="CDD" id="cd09272">
    <property type="entry name" value="RNase_HI_RT_Ty1"/>
    <property type="match status" value="1"/>
</dbReference>
<protein>
    <submittedName>
        <fullName evidence="1">Uncharacterized protein</fullName>
    </submittedName>
</protein>
<keyword evidence="2" id="KW-1185">Reference proteome</keyword>
<accession>A0AAV2EYN2</accession>
<proteinExistence type="predicted"/>
<dbReference type="Proteomes" id="UP001497516">
    <property type="component" value="Chromosome 5"/>
</dbReference>
<gene>
    <name evidence="1" type="ORF">LTRI10_LOCUS31300</name>
</gene>
<organism evidence="1 2">
    <name type="scientific">Linum trigynum</name>
    <dbReference type="NCBI Taxonomy" id="586398"/>
    <lineage>
        <taxon>Eukaryota</taxon>
        <taxon>Viridiplantae</taxon>
        <taxon>Streptophyta</taxon>
        <taxon>Embryophyta</taxon>
        <taxon>Tracheophyta</taxon>
        <taxon>Spermatophyta</taxon>
        <taxon>Magnoliopsida</taxon>
        <taxon>eudicotyledons</taxon>
        <taxon>Gunneridae</taxon>
        <taxon>Pentapetalae</taxon>
        <taxon>rosids</taxon>
        <taxon>fabids</taxon>
        <taxon>Malpighiales</taxon>
        <taxon>Linaceae</taxon>
        <taxon>Linum</taxon>
    </lineage>
</organism>
<evidence type="ECO:0000313" key="2">
    <source>
        <dbReference type="Proteomes" id="UP001497516"/>
    </source>
</evidence>
<sequence length="121" mass="13513">MSDVGSELVWLQRLLAVQCSSPLTMYVGNTSTIQIAANPVLHDRTKHIEIHVHYILDFVRDGVVRLKYVISEDQLADLFTKPFSRARHWFLSDKLMLRSSHHLGGGGVVSGFGFGQCGPCM</sequence>
<reference evidence="1 2" key="1">
    <citation type="submission" date="2024-04" db="EMBL/GenBank/DDBJ databases">
        <authorList>
            <person name="Fracassetti M."/>
        </authorList>
    </citation>
    <scope>NUCLEOTIDE SEQUENCE [LARGE SCALE GENOMIC DNA]</scope>
</reference>
<name>A0AAV2EYN2_9ROSI</name>
<dbReference type="EMBL" id="OZ034818">
    <property type="protein sequence ID" value="CAL1390520.1"/>
    <property type="molecule type" value="Genomic_DNA"/>
</dbReference>